<evidence type="ECO:0000256" key="1">
    <source>
        <dbReference type="SAM" id="SignalP"/>
    </source>
</evidence>
<keyword evidence="1" id="KW-0732">Signal</keyword>
<accession>A0ABW4I6P3</accession>
<dbReference type="Proteomes" id="UP001597115">
    <property type="component" value="Unassembled WGS sequence"/>
</dbReference>
<dbReference type="EMBL" id="JBHUDY010000002">
    <property type="protein sequence ID" value="MFD1612887.1"/>
    <property type="molecule type" value="Genomic_DNA"/>
</dbReference>
<gene>
    <name evidence="3" type="ORF">ACFSCW_13860</name>
</gene>
<dbReference type="Pfam" id="PF07589">
    <property type="entry name" value="PEP-CTERM"/>
    <property type="match status" value="1"/>
</dbReference>
<name>A0ABW4I6P3_9SPHN</name>
<comment type="caution">
    <text evidence="3">The sequence shown here is derived from an EMBL/GenBank/DDBJ whole genome shotgun (WGS) entry which is preliminary data.</text>
</comment>
<proteinExistence type="predicted"/>
<evidence type="ECO:0000313" key="3">
    <source>
        <dbReference type="EMBL" id="MFD1612887.1"/>
    </source>
</evidence>
<keyword evidence="4" id="KW-1185">Reference proteome</keyword>
<reference evidence="4" key="1">
    <citation type="journal article" date="2019" name="Int. J. Syst. Evol. Microbiol.">
        <title>The Global Catalogue of Microorganisms (GCM) 10K type strain sequencing project: providing services to taxonomists for standard genome sequencing and annotation.</title>
        <authorList>
            <consortium name="The Broad Institute Genomics Platform"/>
            <consortium name="The Broad Institute Genome Sequencing Center for Infectious Disease"/>
            <person name="Wu L."/>
            <person name="Ma J."/>
        </authorList>
    </citation>
    <scope>NUCLEOTIDE SEQUENCE [LARGE SCALE GENOMIC DNA]</scope>
    <source>
        <strain evidence="4">CGMCC 1.16275</strain>
    </source>
</reference>
<evidence type="ECO:0000313" key="4">
    <source>
        <dbReference type="Proteomes" id="UP001597115"/>
    </source>
</evidence>
<sequence>MRTLLTATAATIAFAAATPAAAVNFVTTGSTSTNGTYGNAATFASQTGGFNVRASAWHAVKDANGFTYTITNGYLGKYSSGLGDTAAGDGDGSSNNLHTVDNSGGYDFILLQFDRIVTLTGADLTAFAVSSSTDNDAWVGAGKTALAWTSTIDLAAAGNGLLAASLINGGGSVKSASGTPATRSFASYSTNRSGNVWIIGADFKNLDGIDGFKINNIVAVAAVPEPASWAMMIGGFALAGAAVRRRRTALALA</sequence>
<organism evidence="3 4">
    <name type="scientific">Sphingomonas tabacisoli</name>
    <dbReference type="NCBI Taxonomy" id="2249466"/>
    <lineage>
        <taxon>Bacteria</taxon>
        <taxon>Pseudomonadati</taxon>
        <taxon>Pseudomonadota</taxon>
        <taxon>Alphaproteobacteria</taxon>
        <taxon>Sphingomonadales</taxon>
        <taxon>Sphingomonadaceae</taxon>
        <taxon>Sphingomonas</taxon>
    </lineage>
</organism>
<feature type="signal peptide" evidence="1">
    <location>
        <begin position="1"/>
        <end position="22"/>
    </location>
</feature>
<dbReference type="NCBIfam" id="TIGR02595">
    <property type="entry name" value="PEP_CTERM"/>
    <property type="match status" value="1"/>
</dbReference>
<dbReference type="InterPro" id="IPR013424">
    <property type="entry name" value="Ice-binding_C"/>
</dbReference>
<dbReference type="RefSeq" id="WP_380890430.1">
    <property type="nucleotide sequence ID" value="NZ_JBHUDY010000002.1"/>
</dbReference>
<feature type="domain" description="Ice-binding protein C-terminal" evidence="2">
    <location>
        <begin position="222"/>
        <end position="246"/>
    </location>
</feature>
<evidence type="ECO:0000259" key="2">
    <source>
        <dbReference type="Pfam" id="PF07589"/>
    </source>
</evidence>
<feature type="chain" id="PRO_5047462639" evidence="1">
    <location>
        <begin position="23"/>
        <end position="253"/>
    </location>
</feature>
<dbReference type="NCBIfam" id="NF035944">
    <property type="entry name" value="PEPxxWA-CTERM"/>
    <property type="match status" value="1"/>
</dbReference>
<protein>
    <submittedName>
        <fullName evidence="3">PEPxxWA-CTERM sorting domain-containing protein</fullName>
    </submittedName>
</protein>